<keyword evidence="2" id="KW-0812">Transmembrane</keyword>
<protein>
    <submittedName>
        <fullName evidence="4">Uncharacterized protein LOC116220508 isoform X1</fullName>
    </submittedName>
</protein>
<evidence type="ECO:0000313" key="4">
    <source>
        <dbReference type="RefSeq" id="XP_031423519.1"/>
    </source>
</evidence>
<organism evidence="3 4">
    <name type="scientific">Clupea harengus</name>
    <name type="common">Atlantic herring</name>
    <dbReference type="NCBI Taxonomy" id="7950"/>
    <lineage>
        <taxon>Eukaryota</taxon>
        <taxon>Metazoa</taxon>
        <taxon>Chordata</taxon>
        <taxon>Craniata</taxon>
        <taxon>Vertebrata</taxon>
        <taxon>Euteleostomi</taxon>
        <taxon>Actinopterygii</taxon>
        <taxon>Neopterygii</taxon>
        <taxon>Teleostei</taxon>
        <taxon>Clupei</taxon>
        <taxon>Clupeiformes</taxon>
        <taxon>Clupeoidei</taxon>
        <taxon>Clupeidae</taxon>
        <taxon>Clupea</taxon>
    </lineage>
</organism>
<feature type="region of interest" description="Disordered" evidence="1">
    <location>
        <begin position="373"/>
        <end position="394"/>
    </location>
</feature>
<evidence type="ECO:0000313" key="3">
    <source>
        <dbReference type="Proteomes" id="UP000515152"/>
    </source>
</evidence>
<feature type="transmembrane region" description="Helical" evidence="2">
    <location>
        <begin position="113"/>
        <end position="138"/>
    </location>
</feature>
<name>A0A6P8FDE6_CLUHA</name>
<keyword evidence="2" id="KW-1133">Transmembrane helix</keyword>
<evidence type="ECO:0000256" key="1">
    <source>
        <dbReference type="SAM" id="MobiDB-lite"/>
    </source>
</evidence>
<feature type="transmembrane region" description="Helical" evidence="2">
    <location>
        <begin position="70"/>
        <end position="93"/>
    </location>
</feature>
<dbReference type="AlphaFoldDB" id="A0A6P8FDE6"/>
<feature type="region of interest" description="Disordered" evidence="1">
    <location>
        <begin position="275"/>
        <end position="336"/>
    </location>
</feature>
<dbReference type="OrthoDB" id="9945889at2759"/>
<dbReference type="Proteomes" id="UP000515152">
    <property type="component" value="Chromosome 5"/>
</dbReference>
<keyword evidence="3" id="KW-1185">Reference proteome</keyword>
<feature type="compositionally biased region" description="Basic and acidic residues" evidence="1">
    <location>
        <begin position="275"/>
        <end position="294"/>
    </location>
</feature>
<sequence>MLNTKQLRLNIASKWKRTGHFHEIVPKSGHSHNRGVVMAGLLEAVLTMCVCKVGFSILCLPMVRGPLSSVGLCCGCLLLFTDLAITVFLAFLWLSGSWLVPFTVSTDSIAHRFLLFLTHTYGGVMLLIIPLVAVEMAFHLHWPQLRGMEGECGGKGFQTKGEEGSARAEPKRAERQNRTASSAGALAHVACVLSCLLAWCISGLRAERHWDLGVELCLEGDTGGSGGSLWRCLPSLLSAAWPDFSEPYWGLPAAAVLLGLCGSLRLISLRPTGDHVCPEKAERSSEGKERKRSSTELGRVQTRATDVRPESAKLSSEKEREREHSSDVDNRGKMQTRPVLCALANPTGGVSTQTLTVDTGTTSGRCCVLSTVAPQGSEQPRPPPPHGKNCPSSQRFALPGRCGPPTETETVARQIQNKQSLVLAQPLRQNMPEMCFACTTTQSESSGSQTDPQQLCYQPCRQSWDFPGGSPSPRGLLIVGLVWGVFICLFPVPLGFSVLLIRHTETLVLFGLKVLTQSPSHNKHTEST</sequence>
<feature type="transmembrane region" description="Helical" evidence="2">
    <location>
        <begin position="36"/>
        <end position="58"/>
    </location>
</feature>
<gene>
    <name evidence="4" type="primary">LOC116220508</name>
</gene>
<keyword evidence="2" id="KW-0472">Membrane</keyword>
<dbReference type="KEGG" id="char:116220508"/>
<proteinExistence type="predicted"/>
<accession>A0A6P8FDE6</accession>
<feature type="compositionally biased region" description="Basic and acidic residues" evidence="1">
    <location>
        <begin position="305"/>
        <end position="332"/>
    </location>
</feature>
<feature type="transmembrane region" description="Helical" evidence="2">
    <location>
        <begin position="476"/>
        <end position="501"/>
    </location>
</feature>
<reference evidence="4" key="1">
    <citation type="submission" date="2025-08" db="UniProtKB">
        <authorList>
            <consortium name="RefSeq"/>
        </authorList>
    </citation>
    <scope>IDENTIFICATION</scope>
</reference>
<evidence type="ECO:0000256" key="2">
    <source>
        <dbReference type="SAM" id="Phobius"/>
    </source>
</evidence>
<dbReference type="RefSeq" id="XP_031423519.1">
    <property type="nucleotide sequence ID" value="XM_031567659.2"/>
</dbReference>
<dbReference type="GeneID" id="116220508"/>